<keyword evidence="3" id="KW-0449">Lipoprotein</keyword>
<dbReference type="CDD" id="cd16325">
    <property type="entry name" value="LolA"/>
    <property type="match status" value="1"/>
</dbReference>
<proteinExistence type="predicted"/>
<feature type="signal peptide" evidence="2">
    <location>
        <begin position="1"/>
        <end position="23"/>
    </location>
</feature>
<name>A0ABS3AVS5_9BACT</name>
<reference evidence="3 4" key="1">
    <citation type="submission" date="2021-02" db="EMBL/GenBank/DDBJ databases">
        <title>Activity-based single-cell genomes from oceanic crustal fluid captures similar information to metagenomic and metatranscriptomic surveys with orders of magnitude less sampling.</title>
        <authorList>
            <person name="D'Angelo T.S."/>
            <person name="Orcutt B.N."/>
        </authorList>
    </citation>
    <scope>NUCLEOTIDE SEQUENCE [LARGE SCALE GENOMIC DNA]</scope>
    <source>
        <strain evidence="3">AH-315-G02</strain>
    </source>
</reference>
<evidence type="ECO:0000313" key="3">
    <source>
        <dbReference type="EMBL" id="MBN4068625.1"/>
    </source>
</evidence>
<accession>A0ABS3AVS5</accession>
<dbReference type="SUPFAM" id="SSF89392">
    <property type="entry name" value="Prokaryotic lipoproteins and lipoprotein localization factors"/>
    <property type="match status" value="1"/>
</dbReference>
<dbReference type="PANTHER" id="PTHR35869">
    <property type="entry name" value="OUTER-MEMBRANE LIPOPROTEIN CARRIER PROTEIN"/>
    <property type="match status" value="1"/>
</dbReference>
<dbReference type="Pfam" id="PF03548">
    <property type="entry name" value="LolA"/>
    <property type="match status" value="1"/>
</dbReference>
<organism evidence="3 4">
    <name type="scientific">Desulfotalea psychrophila</name>
    <dbReference type="NCBI Taxonomy" id="84980"/>
    <lineage>
        <taxon>Bacteria</taxon>
        <taxon>Pseudomonadati</taxon>
        <taxon>Thermodesulfobacteriota</taxon>
        <taxon>Desulfobulbia</taxon>
        <taxon>Desulfobulbales</taxon>
        <taxon>Desulfocapsaceae</taxon>
        <taxon>Desulfotalea</taxon>
    </lineage>
</organism>
<keyword evidence="4" id="KW-1185">Reference proteome</keyword>
<comment type="caution">
    <text evidence="3">The sequence shown here is derived from an EMBL/GenBank/DDBJ whole genome shotgun (WGS) entry which is preliminary data.</text>
</comment>
<evidence type="ECO:0000256" key="1">
    <source>
        <dbReference type="ARBA" id="ARBA00022729"/>
    </source>
</evidence>
<keyword evidence="1 2" id="KW-0732">Signal</keyword>
<dbReference type="Proteomes" id="UP000717534">
    <property type="component" value="Unassembled WGS sequence"/>
</dbReference>
<gene>
    <name evidence="3" type="ORF">JYU06_03775</name>
</gene>
<dbReference type="PANTHER" id="PTHR35869:SF1">
    <property type="entry name" value="OUTER-MEMBRANE LIPOPROTEIN CARRIER PROTEIN"/>
    <property type="match status" value="1"/>
</dbReference>
<evidence type="ECO:0000256" key="2">
    <source>
        <dbReference type="SAM" id="SignalP"/>
    </source>
</evidence>
<feature type="chain" id="PRO_5045481081" evidence="2">
    <location>
        <begin position="24"/>
        <end position="203"/>
    </location>
</feature>
<dbReference type="InterPro" id="IPR029046">
    <property type="entry name" value="LolA/LolB/LppX"/>
</dbReference>
<dbReference type="Gene3D" id="2.50.20.10">
    <property type="entry name" value="Lipoprotein localisation LolA/LolB/LppX"/>
    <property type="match status" value="1"/>
</dbReference>
<dbReference type="InterPro" id="IPR004564">
    <property type="entry name" value="OM_lipoprot_carrier_LolA-like"/>
</dbReference>
<sequence>MKKTLTVLLLCVFALMAQGQARAQVQVPKKSTRVDSVQAYFTQEKQLPMLARPIISKGRFVFKAPGSLRWEYLSPVHTVLLMDADTISKYIERDGTFVEEHGMGVDSMRIVLSEITGWLDGEITDTPTFQVQSREEGCIILTPRDAALAKIISRIELNLLDKSGLMESVTIYEGPGSLTRMVFSDAVLNEKNGKIPQNSFKKP</sequence>
<evidence type="ECO:0000313" key="4">
    <source>
        <dbReference type="Proteomes" id="UP000717534"/>
    </source>
</evidence>
<protein>
    <submittedName>
        <fullName evidence="3">Outer membrane lipoprotein carrier protein LolA</fullName>
    </submittedName>
</protein>
<dbReference type="EMBL" id="JAFITO010000031">
    <property type="protein sequence ID" value="MBN4068625.1"/>
    <property type="molecule type" value="Genomic_DNA"/>
</dbReference>